<dbReference type="CDD" id="cd12148">
    <property type="entry name" value="fungal_TF_MHR"/>
    <property type="match status" value="1"/>
</dbReference>
<evidence type="ECO:0000313" key="8">
    <source>
        <dbReference type="EMBL" id="KAF9880852.1"/>
    </source>
</evidence>
<sequence>MAASQVLAELAQDRVQSSSLDPREPDSTISVQPLSQLDTFAIPDTRQEEESSVFLGESTSIRYVTHGFPTPSDAGASTPENLKFLHLVPNAVRAENLIPQWEVERRQARIRSLRAEGVFSFPPQEAVEALLRTYFQWFHPCFPIVDELDIWTQYRNGVLSPLLLQAILFIAVMHCDEDVLPALNHGSRHMAKYVFYNRAKDIYDVDYEAKKFTVTQALFLMSFWRAGALLEKDARHWLGAAISLAQTKALHRSARSTTTEKKTNKLRRRLWWSIYTRERQCAAALGLPNRIRDEDCDIAPLDERDFEHAFSPDTASAKVQEYIAYAVGMAQLSRVLGMIVHSGYLPSKSLTSSGRSQMKDDLTRWRQNLPAIMQRGVDDLDGPPGFYANMLHLAYNNLLILLYRSGCIGSAEESREVDGKIALQAAARNSSIMEDMLLEGNLRHGQIHVITNLFNTLCIHTVSLRASVGTGRAILEHRAKLCLLGLQELQKTWEGRNWVLQLFFQYLDRSTAARLRMQDDSNELSDTQRHPAAAVSDSRPDSVDDMCRSSQRLPQPLNADGLDTLLVSDTPWSWSTEEANQFLFSQIEKDFAFGEGGVLDWSPGTSSNAA</sequence>
<keyword evidence="5" id="KW-0539">Nucleus</keyword>
<dbReference type="EMBL" id="JAATWM020000004">
    <property type="protein sequence ID" value="KAF9880852.1"/>
    <property type="molecule type" value="Genomic_DNA"/>
</dbReference>
<dbReference type="GeneID" id="62157687"/>
<accession>A0A9P6IEE1</accession>
<keyword evidence="4" id="KW-0804">Transcription</keyword>
<dbReference type="InterPro" id="IPR007219">
    <property type="entry name" value="XnlR_reg_dom"/>
</dbReference>
<reference evidence="8" key="2">
    <citation type="submission" date="2020-11" db="EMBL/GenBank/DDBJ databases">
        <title>Whole genome sequencing of Colletotrichum sp.</title>
        <authorList>
            <person name="Li H."/>
        </authorList>
    </citation>
    <scope>NUCLEOTIDE SEQUENCE</scope>
    <source>
        <strain evidence="8">CkLH20</strain>
    </source>
</reference>
<name>A0A9P6IEE1_9PEZI</name>
<dbReference type="InterPro" id="IPR052073">
    <property type="entry name" value="Amide_Lactam_Regulators"/>
</dbReference>
<dbReference type="RefSeq" id="XP_038750313.1">
    <property type="nucleotide sequence ID" value="XM_038884613.1"/>
</dbReference>
<evidence type="ECO:0000259" key="7">
    <source>
        <dbReference type="SMART" id="SM00906"/>
    </source>
</evidence>
<dbReference type="SMART" id="SM00906">
    <property type="entry name" value="Fungal_trans"/>
    <property type="match status" value="1"/>
</dbReference>
<dbReference type="PANTHER" id="PTHR47171:SF1">
    <property type="entry name" value="ZN(II)2CYS6 TRANSCRIPTION FACTOR (EUROFUNG)"/>
    <property type="match status" value="1"/>
</dbReference>
<feature type="domain" description="Xylanolytic transcriptional activator regulatory" evidence="7">
    <location>
        <begin position="234"/>
        <end position="306"/>
    </location>
</feature>
<dbReference type="Pfam" id="PF04082">
    <property type="entry name" value="Fungal_trans"/>
    <property type="match status" value="1"/>
</dbReference>
<dbReference type="PANTHER" id="PTHR47171">
    <property type="entry name" value="FARA-RELATED"/>
    <property type="match status" value="1"/>
</dbReference>
<dbReference type="Proteomes" id="UP000781932">
    <property type="component" value="Unassembled WGS sequence"/>
</dbReference>
<feature type="region of interest" description="Disordered" evidence="6">
    <location>
        <begin position="520"/>
        <end position="555"/>
    </location>
</feature>
<gene>
    <name evidence="8" type="ORF">CkaCkLH20_01894</name>
</gene>
<evidence type="ECO:0000313" key="9">
    <source>
        <dbReference type="Proteomes" id="UP000781932"/>
    </source>
</evidence>
<proteinExistence type="predicted"/>
<comment type="caution">
    <text evidence="8">The sequence shown here is derived from an EMBL/GenBank/DDBJ whole genome shotgun (WGS) entry which is preliminary data.</text>
</comment>
<evidence type="ECO:0000256" key="5">
    <source>
        <dbReference type="ARBA" id="ARBA00023242"/>
    </source>
</evidence>
<evidence type="ECO:0000256" key="3">
    <source>
        <dbReference type="ARBA" id="ARBA00023125"/>
    </source>
</evidence>
<dbReference type="GO" id="GO:0008270">
    <property type="term" value="F:zinc ion binding"/>
    <property type="evidence" value="ECO:0007669"/>
    <property type="project" value="InterPro"/>
</dbReference>
<dbReference type="OrthoDB" id="5121955at2759"/>
<evidence type="ECO:0000256" key="4">
    <source>
        <dbReference type="ARBA" id="ARBA00023163"/>
    </source>
</evidence>
<keyword evidence="1" id="KW-0862">Zinc</keyword>
<keyword evidence="9" id="KW-1185">Reference proteome</keyword>
<dbReference type="GO" id="GO:0003677">
    <property type="term" value="F:DNA binding"/>
    <property type="evidence" value="ECO:0007669"/>
    <property type="project" value="UniProtKB-KW"/>
</dbReference>
<evidence type="ECO:0000256" key="1">
    <source>
        <dbReference type="ARBA" id="ARBA00022833"/>
    </source>
</evidence>
<keyword evidence="3" id="KW-0238">DNA-binding</keyword>
<organism evidence="8 9">
    <name type="scientific">Colletotrichum karsti</name>
    <dbReference type="NCBI Taxonomy" id="1095194"/>
    <lineage>
        <taxon>Eukaryota</taxon>
        <taxon>Fungi</taxon>
        <taxon>Dikarya</taxon>
        <taxon>Ascomycota</taxon>
        <taxon>Pezizomycotina</taxon>
        <taxon>Sordariomycetes</taxon>
        <taxon>Hypocreomycetidae</taxon>
        <taxon>Glomerellales</taxon>
        <taxon>Glomerellaceae</taxon>
        <taxon>Colletotrichum</taxon>
        <taxon>Colletotrichum boninense species complex</taxon>
    </lineage>
</organism>
<feature type="compositionally biased region" description="Basic and acidic residues" evidence="6">
    <location>
        <begin position="538"/>
        <end position="547"/>
    </location>
</feature>
<keyword evidence="2" id="KW-0805">Transcription regulation</keyword>
<feature type="region of interest" description="Disordered" evidence="6">
    <location>
        <begin position="13"/>
        <end position="33"/>
    </location>
</feature>
<protein>
    <recommendedName>
        <fullName evidence="7">Xylanolytic transcriptional activator regulatory domain-containing protein</fullName>
    </recommendedName>
</protein>
<reference evidence="8" key="1">
    <citation type="submission" date="2020-03" db="EMBL/GenBank/DDBJ databases">
        <authorList>
            <person name="He L."/>
        </authorList>
    </citation>
    <scope>NUCLEOTIDE SEQUENCE</scope>
    <source>
        <strain evidence="8">CkLH20</strain>
    </source>
</reference>
<dbReference type="AlphaFoldDB" id="A0A9P6IEE1"/>
<evidence type="ECO:0000256" key="6">
    <source>
        <dbReference type="SAM" id="MobiDB-lite"/>
    </source>
</evidence>
<evidence type="ECO:0000256" key="2">
    <source>
        <dbReference type="ARBA" id="ARBA00023015"/>
    </source>
</evidence>
<dbReference type="GO" id="GO:0006351">
    <property type="term" value="P:DNA-templated transcription"/>
    <property type="evidence" value="ECO:0007669"/>
    <property type="project" value="InterPro"/>
</dbReference>